<evidence type="ECO:0000313" key="2">
    <source>
        <dbReference type="EMBL" id="MFD1531185.1"/>
    </source>
</evidence>
<dbReference type="Proteomes" id="UP001597145">
    <property type="component" value="Unassembled WGS sequence"/>
</dbReference>
<name>A0ABW4FLK4_9PSEU</name>
<dbReference type="InterPro" id="IPR021320">
    <property type="entry name" value="DUF2905"/>
</dbReference>
<keyword evidence="1" id="KW-0812">Transmembrane</keyword>
<dbReference type="EMBL" id="JBHUCP010000010">
    <property type="protein sequence ID" value="MFD1531185.1"/>
    <property type="molecule type" value="Genomic_DNA"/>
</dbReference>
<dbReference type="PANTHER" id="PTHR36443">
    <property type="entry name" value="BSR5223 PROTEIN"/>
    <property type="match status" value="1"/>
</dbReference>
<dbReference type="RefSeq" id="WP_343973780.1">
    <property type="nucleotide sequence ID" value="NZ_BAAAJG010000004.1"/>
</dbReference>
<keyword evidence="3" id="KW-1185">Reference proteome</keyword>
<sequence length="74" mass="8178">MAREWGPWLVGGGLILLLGGFLAWTGALSWLGNLPGDIRISSGNTRIYIPITSMLLISLALNALIWLILWLFNR</sequence>
<keyword evidence="1" id="KW-0472">Membrane</keyword>
<keyword evidence="1" id="KW-1133">Transmembrane helix</keyword>
<protein>
    <submittedName>
        <fullName evidence="2">DUF2905 domain-containing protein</fullName>
    </submittedName>
</protein>
<evidence type="ECO:0000313" key="3">
    <source>
        <dbReference type="Proteomes" id="UP001597145"/>
    </source>
</evidence>
<dbReference type="Pfam" id="PF11146">
    <property type="entry name" value="DUF2905"/>
    <property type="match status" value="1"/>
</dbReference>
<feature type="transmembrane region" description="Helical" evidence="1">
    <location>
        <begin position="47"/>
        <end position="72"/>
    </location>
</feature>
<dbReference type="PANTHER" id="PTHR36443:SF1">
    <property type="entry name" value="BSR5223 PROTEIN"/>
    <property type="match status" value="1"/>
</dbReference>
<organism evidence="2 3">
    <name type="scientific">Pseudonocardia aurantiaca</name>
    <dbReference type="NCBI Taxonomy" id="75290"/>
    <lineage>
        <taxon>Bacteria</taxon>
        <taxon>Bacillati</taxon>
        <taxon>Actinomycetota</taxon>
        <taxon>Actinomycetes</taxon>
        <taxon>Pseudonocardiales</taxon>
        <taxon>Pseudonocardiaceae</taxon>
        <taxon>Pseudonocardia</taxon>
    </lineage>
</organism>
<accession>A0ABW4FLK4</accession>
<gene>
    <name evidence="2" type="ORF">ACFSCY_17250</name>
</gene>
<evidence type="ECO:0000256" key="1">
    <source>
        <dbReference type="SAM" id="Phobius"/>
    </source>
</evidence>
<proteinExistence type="predicted"/>
<reference evidence="3" key="1">
    <citation type="journal article" date="2019" name="Int. J. Syst. Evol. Microbiol.">
        <title>The Global Catalogue of Microorganisms (GCM) 10K type strain sequencing project: providing services to taxonomists for standard genome sequencing and annotation.</title>
        <authorList>
            <consortium name="The Broad Institute Genomics Platform"/>
            <consortium name="The Broad Institute Genome Sequencing Center for Infectious Disease"/>
            <person name="Wu L."/>
            <person name="Ma J."/>
        </authorList>
    </citation>
    <scope>NUCLEOTIDE SEQUENCE [LARGE SCALE GENOMIC DNA]</scope>
    <source>
        <strain evidence="3">JCM 12165</strain>
    </source>
</reference>
<comment type="caution">
    <text evidence="2">The sequence shown here is derived from an EMBL/GenBank/DDBJ whole genome shotgun (WGS) entry which is preliminary data.</text>
</comment>
<feature type="transmembrane region" description="Helical" evidence="1">
    <location>
        <begin position="7"/>
        <end position="27"/>
    </location>
</feature>